<gene>
    <name evidence="1" type="ORF">BKA00_006888</name>
</gene>
<accession>A0A7X0G696</accession>
<dbReference type="Gene3D" id="1.20.1260.10">
    <property type="match status" value="1"/>
</dbReference>
<dbReference type="EMBL" id="JACHMQ010000001">
    <property type="protein sequence ID" value="MBB6399974.1"/>
    <property type="molecule type" value="Genomic_DNA"/>
</dbReference>
<reference evidence="1 2" key="1">
    <citation type="submission" date="2020-08" db="EMBL/GenBank/DDBJ databases">
        <title>Sequencing the genomes of 1000 actinobacteria strains.</title>
        <authorList>
            <person name="Klenk H.-P."/>
        </authorList>
    </citation>
    <scope>NUCLEOTIDE SEQUENCE [LARGE SCALE GENOMIC DNA]</scope>
    <source>
        <strain evidence="1 2">DSM 43675</strain>
    </source>
</reference>
<dbReference type="Proteomes" id="UP000546324">
    <property type="component" value="Unassembled WGS sequence"/>
</dbReference>
<dbReference type="InterPro" id="IPR009078">
    <property type="entry name" value="Ferritin-like_SF"/>
</dbReference>
<comment type="caution">
    <text evidence="1">The sequence shown here is derived from an EMBL/GenBank/DDBJ whole genome shotgun (WGS) entry which is preliminary data.</text>
</comment>
<keyword evidence="2" id="KW-1185">Reference proteome</keyword>
<dbReference type="AlphaFoldDB" id="A0A7X0G696"/>
<dbReference type="InterPro" id="IPR010287">
    <property type="entry name" value="DUF892_YciF-like"/>
</dbReference>
<sequence>MIGDAERTLMSTIERRLVGHLKDAHALQEHAEAALSEMLTAAADEPELCRPLGHYAERSRAYTRAIEARLHAHGSSPSIARDAGTLLASVLEGGIGHGHRDPVRHMRDAYVAVHLQIAAGETLRRLADRAGDGETAVVAAAMCEDAHAISHELSDRWDLAVDMSLRARQAPPAGDGR</sequence>
<protein>
    <submittedName>
        <fullName evidence="1">Ferritin-like metal-binding protein YciE</fullName>
    </submittedName>
</protein>
<evidence type="ECO:0000313" key="1">
    <source>
        <dbReference type="EMBL" id="MBB6399974.1"/>
    </source>
</evidence>
<dbReference type="SUPFAM" id="SSF47240">
    <property type="entry name" value="Ferritin-like"/>
    <property type="match status" value="1"/>
</dbReference>
<organism evidence="1 2">
    <name type="scientific">Actinomadura coerulea</name>
    <dbReference type="NCBI Taxonomy" id="46159"/>
    <lineage>
        <taxon>Bacteria</taxon>
        <taxon>Bacillati</taxon>
        <taxon>Actinomycetota</taxon>
        <taxon>Actinomycetes</taxon>
        <taxon>Streptosporangiales</taxon>
        <taxon>Thermomonosporaceae</taxon>
        <taxon>Actinomadura</taxon>
    </lineage>
</organism>
<dbReference type="Pfam" id="PF05974">
    <property type="entry name" value="DUF892"/>
    <property type="match status" value="1"/>
</dbReference>
<dbReference type="InterPro" id="IPR012347">
    <property type="entry name" value="Ferritin-like"/>
</dbReference>
<name>A0A7X0G696_9ACTN</name>
<proteinExistence type="predicted"/>
<evidence type="ECO:0000313" key="2">
    <source>
        <dbReference type="Proteomes" id="UP000546324"/>
    </source>
</evidence>